<dbReference type="InterPro" id="IPR002772">
    <property type="entry name" value="Glyco_hydro_3_C"/>
</dbReference>
<dbReference type="SUPFAM" id="SSF52279">
    <property type="entry name" value="Beta-D-glucan exohydrolase, C-terminal domain"/>
    <property type="match status" value="1"/>
</dbReference>
<keyword evidence="2 4" id="KW-0378">Hydrolase</keyword>
<name>A0AAE3JAB9_9FIRM</name>
<dbReference type="RefSeq" id="WP_308730764.1">
    <property type="nucleotide sequence ID" value="NZ_JAJEQN010000001.1"/>
</dbReference>
<feature type="domain" description="Fibronectin type III-like" evidence="5">
    <location>
        <begin position="322"/>
        <end position="398"/>
    </location>
</feature>
<dbReference type="PANTHER" id="PTHR42715">
    <property type="entry name" value="BETA-GLUCOSIDASE"/>
    <property type="match status" value="1"/>
</dbReference>
<dbReference type="Pfam" id="PF00933">
    <property type="entry name" value="Glyco_hydro_3"/>
    <property type="match status" value="1"/>
</dbReference>
<comment type="caution">
    <text evidence="6">The sequence shown here is derived from an EMBL/GenBank/DDBJ whole genome shotgun (WGS) entry which is preliminary data.</text>
</comment>
<keyword evidence="7" id="KW-1185">Reference proteome</keyword>
<dbReference type="InterPro" id="IPR013783">
    <property type="entry name" value="Ig-like_fold"/>
</dbReference>
<proteinExistence type="inferred from homology"/>
<keyword evidence="4" id="KW-0326">Glycosidase</keyword>
<dbReference type="PRINTS" id="PR00133">
    <property type="entry name" value="GLHYDRLASE3"/>
</dbReference>
<dbReference type="Pfam" id="PF01915">
    <property type="entry name" value="Glyco_hydro_3_C"/>
    <property type="match status" value="1"/>
</dbReference>
<dbReference type="Pfam" id="PF14310">
    <property type="entry name" value="Fn3-like"/>
    <property type="match status" value="1"/>
</dbReference>
<protein>
    <submittedName>
        <fullName evidence="6">Glycoside hydrolase family 3 C-terminal domain-containing protein</fullName>
    </submittedName>
</protein>
<dbReference type="Gene3D" id="2.60.40.10">
    <property type="entry name" value="Immunoglobulins"/>
    <property type="match status" value="1"/>
</dbReference>
<keyword evidence="3" id="KW-0119">Carbohydrate metabolism</keyword>
<dbReference type="Gene3D" id="3.20.20.300">
    <property type="entry name" value="Glycoside hydrolase, family 3, N-terminal domain"/>
    <property type="match status" value="1"/>
</dbReference>
<evidence type="ECO:0000259" key="5">
    <source>
        <dbReference type="SMART" id="SM01217"/>
    </source>
</evidence>
<dbReference type="InterPro" id="IPR036881">
    <property type="entry name" value="Glyco_hydro_3_C_sf"/>
</dbReference>
<dbReference type="PANTHER" id="PTHR42715:SF10">
    <property type="entry name" value="BETA-GLUCOSIDASE"/>
    <property type="match status" value="1"/>
</dbReference>
<dbReference type="InterPro" id="IPR026891">
    <property type="entry name" value="Fn3-like"/>
</dbReference>
<dbReference type="SMART" id="SM01217">
    <property type="entry name" value="Fn3_like"/>
    <property type="match status" value="1"/>
</dbReference>
<evidence type="ECO:0000256" key="2">
    <source>
        <dbReference type="ARBA" id="ARBA00022801"/>
    </source>
</evidence>
<evidence type="ECO:0000313" key="6">
    <source>
        <dbReference type="EMBL" id="MCC2220045.1"/>
    </source>
</evidence>
<dbReference type="InterPro" id="IPR001764">
    <property type="entry name" value="Glyco_hydro_3_N"/>
</dbReference>
<sequence length="934" mass="102419">MSKFTLDWKQYAALARQAAAEGCVLLENKNNTLPLADGETCAVFGRTQFEYYKSGTGSGGLVNTSYVHDLDYALTESSLTIDVEVKTAYKNWLKDHPFDLGNGWAQEPWCQVEMPLSDELVSGAASRCQTALIVIGRTAGEDRDNAAEKGSWYLTDGEEAMLEIVCRHFSRTVVILNVGNIIDMSFVDRYEPSSVLYIWQGGMEGGSGAVDVITGKVPASGRLSDTIAYHIDDYPSTRNFGCEDTIRYEEDIYVGYRYFETFAKEKVRYPFGYGLSYTTFDVQAALDMCSLPAGLAKGEVSKTDTLHVTYDITNTGDVAGKETVQFYVQKPQGFLGKPSRELIRFAKTELLEPGEGESGILAIDFYSLSSYDDSGITGHAFCYVLEEGTYTILAGTNVRNATEIGSFALTETVALEELSQQLAPRRHLERMTPKTNEDGTLVPIIQAAPVYLQHYSEDTCPQCADYTGDKGYKLDDVKRGIVSMDEFLAQLSDLDLCHIVKGEGMSSPKVTPGTAAAFGGLTPNLTYFGIPAGCCTDGPSGLRMDCGTNAFSLPGGTLLACTFNTSLNADLFEMEGIEMRNNHIESLLGPGMNIHRCPLNGRNFEYFSEDPLLSGVIASAQLEGMGRAGVTGTIKHFCGNNQEYHRRFVDSVISERAVREIYLKGFEIAVKSGYASSIMTTYGSVNGLWTAGNHQLNTDILRGEWGFEGIVMTDWWAEINNAPKDKPSREKFAAMVLAQNDLYMVTSDTTQVMGDLEAALASGRLERRHLTRCAENICRFLMNSPALLRLTGKEAEIELVNVPENAQLTSDFDIVYHDIKGVTTLPLNGISSEKGDSHMFGITTEGFGTFRISITASSESTPLAQMPVSVFVDNQLFGTYSFNGSEGKEVTLSREGGVFGFHHYVRLYFGQGGLTPISITFEPIDIVTSFSDKD</sequence>
<dbReference type="AlphaFoldDB" id="A0AAE3JAB9"/>
<dbReference type="InterPro" id="IPR017853">
    <property type="entry name" value="GH"/>
</dbReference>
<evidence type="ECO:0000256" key="3">
    <source>
        <dbReference type="ARBA" id="ARBA00023277"/>
    </source>
</evidence>
<dbReference type="Gene3D" id="3.40.50.1700">
    <property type="entry name" value="Glycoside hydrolase family 3 C-terminal domain"/>
    <property type="match status" value="1"/>
</dbReference>
<dbReference type="InterPro" id="IPR036962">
    <property type="entry name" value="Glyco_hydro_3_N_sf"/>
</dbReference>
<comment type="similarity">
    <text evidence="1 4">Belongs to the glycosyl hydrolase 3 family.</text>
</comment>
<dbReference type="EMBL" id="JAJEQN010000001">
    <property type="protein sequence ID" value="MCC2220045.1"/>
    <property type="molecule type" value="Genomic_DNA"/>
</dbReference>
<evidence type="ECO:0000313" key="7">
    <source>
        <dbReference type="Proteomes" id="UP001198200"/>
    </source>
</evidence>
<evidence type="ECO:0000256" key="1">
    <source>
        <dbReference type="ARBA" id="ARBA00005336"/>
    </source>
</evidence>
<evidence type="ECO:0000256" key="4">
    <source>
        <dbReference type="RuleBase" id="RU361161"/>
    </source>
</evidence>
<dbReference type="SUPFAM" id="SSF51445">
    <property type="entry name" value="(Trans)glycosidases"/>
    <property type="match status" value="1"/>
</dbReference>
<reference evidence="6 7" key="1">
    <citation type="submission" date="2021-10" db="EMBL/GenBank/DDBJ databases">
        <title>Anaerobic single-cell dispensing facilitates the cultivation of human gut bacteria.</title>
        <authorList>
            <person name="Afrizal A."/>
        </authorList>
    </citation>
    <scope>NUCLEOTIDE SEQUENCE [LARGE SCALE GENOMIC DNA]</scope>
    <source>
        <strain evidence="6 7">CLA-AA-H224</strain>
    </source>
</reference>
<dbReference type="GO" id="GO:0005975">
    <property type="term" value="P:carbohydrate metabolic process"/>
    <property type="evidence" value="ECO:0007669"/>
    <property type="project" value="InterPro"/>
</dbReference>
<accession>A0AAE3JAB9</accession>
<organism evidence="6 7">
    <name type="scientific">Anthropogastromicrobium aceti</name>
    <dbReference type="NCBI Taxonomy" id="2981768"/>
    <lineage>
        <taxon>Bacteria</taxon>
        <taxon>Bacillati</taxon>
        <taxon>Bacillota</taxon>
        <taxon>Clostridia</taxon>
        <taxon>Lachnospirales</taxon>
        <taxon>Lachnospiraceae</taxon>
        <taxon>Anthropogastromicrobium</taxon>
    </lineage>
</organism>
<dbReference type="Proteomes" id="UP001198200">
    <property type="component" value="Unassembled WGS sequence"/>
</dbReference>
<dbReference type="GO" id="GO:0004553">
    <property type="term" value="F:hydrolase activity, hydrolyzing O-glycosyl compounds"/>
    <property type="evidence" value="ECO:0007669"/>
    <property type="project" value="InterPro"/>
</dbReference>
<gene>
    <name evidence="6" type="ORF">LKD48_00075</name>
</gene>
<dbReference type="PROSITE" id="PS00775">
    <property type="entry name" value="GLYCOSYL_HYDROL_F3"/>
    <property type="match status" value="1"/>
</dbReference>
<dbReference type="InterPro" id="IPR019800">
    <property type="entry name" value="Glyco_hydro_3_AS"/>
</dbReference>
<dbReference type="InterPro" id="IPR050288">
    <property type="entry name" value="Cellulose_deg_GH3"/>
</dbReference>